<dbReference type="InterPro" id="IPR036679">
    <property type="entry name" value="FlgN-like_sf"/>
</dbReference>
<dbReference type="KEGG" id="bacg:D2962_04255"/>
<dbReference type="Proteomes" id="UP000280960">
    <property type="component" value="Chromosome"/>
</dbReference>
<sequence length="169" mass="19179">METADNVYFAELIDELNNELSIYKELLSIAGKKTDILIKGNVKVLSEITGIEQDLVLKLGRIEARRFDIVKQIASFYKKDVSDVNASFFESILPPEELARFTRVFHELKNVLAELEHKNNTNEKLIKRALDYIKFSLEVITEAGKETSVYDARGKNSGEGALRLIDKKA</sequence>
<organism evidence="3 4">
    <name type="scientific">Biomaibacter acetigenes</name>
    <dbReference type="NCBI Taxonomy" id="2316383"/>
    <lineage>
        <taxon>Bacteria</taxon>
        <taxon>Bacillati</taxon>
        <taxon>Bacillota</taxon>
        <taxon>Clostridia</taxon>
        <taxon>Thermosediminibacterales</taxon>
        <taxon>Tepidanaerobacteraceae</taxon>
        <taxon>Biomaibacter</taxon>
    </lineage>
</organism>
<keyword evidence="1" id="KW-1005">Bacterial flagellum biogenesis</keyword>
<dbReference type="AlphaFoldDB" id="A0A3G2R394"/>
<evidence type="ECO:0000313" key="3">
    <source>
        <dbReference type="EMBL" id="AYO29920.1"/>
    </source>
</evidence>
<dbReference type="InterPro" id="IPR007809">
    <property type="entry name" value="FlgN-like"/>
</dbReference>
<dbReference type="Pfam" id="PF05130">
    <property type="entry name" value="FlgN"/>
    <property type="match status" value="1"/>
</dbReference>
<reference evidence="3 4" key="1">
    <citation type="submission" date="2018-10" db="EMBL/GenBank/DDBJ databases">
        <authorList>
            <person name="Zhang X."/>
        </authorList>
    </citation>
    <scope>NUCLEOTIDE SEQUENCE [LARGE SCALE GENOMIC DNA]</scope>
    <source>
        <strain evidence="3 4">SK-G1</strain>
    </source>
</reference>
<gene>
    <name evidence="3" type="ORF">D2962_04255</name>
</gene>
<keyword evidence="3" id="KW-0969">Cilium</keyword>
<dbReference type="SUPFAM" id="SSF140566">
    <property type="entry name" value="FlgN-like"/>
    <property type="match status" value="1"/>
</dbReference>
<keyword evidence="3" id="KW-0966">Cell projection</keyword>
<proteinExistence type="predicted"/>
<name>A0A3G2R394_9FIRM</name>
<keyword evidence="2" id="KW-0175">Coiled coil</keyword>
<dbReference type="GO" id="GO:0044780">
    <property type="term" value="P:bacterial-type flagellum assembly"/>
    <property type="evidence" value="ECO:0007669"/>
    <property type="project" value="InterPro"/>
</dbReference>
<feature type="coiled-coil region" evidence="2">
    <location>
        <begin position="98"/>
        <end position="128"/>
    </location>
</feature>
<dbReference type="RefSeq" id="WP_120765286.1">
    <property type="nucleotide sequence ID" value="NZ_CP033169.1"/>
</dbReference>
<evidence type="ECO:0000313" key="4">
    <source>
        <dbReference type="Proteomes" id="UP000280960"/>
    </source>
</evidence>
<evidence type="ECO:0000256" key="1">
    <source>
        <dbReference type="ARBA" id="ARBA00022795"/>
    </source>
</evidence>
<accession>A0A3G2R394</accession>
<keyword evidence="3" id="KW-0282">Flagellum</keyword>
<protein>
    <submittedName>
        <fullName evidence="3">Flagellar protein FlgN</fullName>
    </submittedName>
</protein>
<dbReference type="Gene3D" id="1.20.58.300">
    <property type="entry name" value="FlgN-like"/>
    <property type="match status" value="1"/>
</dbReference>
<keyword evidence="4" id="KW-1185">Reference proteome</keyword>
<evidence type="ECO:0000256" key="2">
    <source>
        <dbReference type="SAM" id="Coils"/>
    </source>
</evidence>
<dbReference type="EMBL" id="CP033169">
    <property type="protein sequence ID" value="AYO29920.1"/>
    <property type="molecule type" value="Genomic_DNA"/>
</dbReference>